<feature type="domain" description="HTH luxR-type" evidence="6">
    <location>
        <begin position="150"/>
        <end position="215"/>
    </location>
</feature>
<evidence type="ECO:0000256" key="2">
    <source>
        <dbReference type="ARBA" id="ARBA00023015"/>
    </source>
</evidence>
<dbReference type="OrthoDB" id="9780312at2"/>
<sequence length="222" mass="25299">MYQDRSYRIVLADDHVLIRHGIKNLLSQNVDLKVLGEVSNGEELMVFLSSNQVDLIILDISMPNIGGLEAVTLVKDRYPAVKILIFTMHKSKQYFYHAMMAGADGYLVKDDSEEDLLTAIRRIQSGKNYISPFLAEDFADDVINVYRKEKKSPFQELTRREREILQLVVDGYTSKQIADKLGLSPRTVDHHRSNLLRKFGMSNSVDLVNFAVRNGFATPAKY</sequence>
<evidence type="ECO:0000256" key="4">
    <source>
        <dbReference type="ARBA" id="ARBA00023163"/>
    </source>
</evidence>
<dbReference type="Gene3D" id="3.40.50.2300">
    <property type="match status" value="1"/>
</dbReference>
<dbReference type="Pfam" id="PF00072">
    <property type="entry name" value="Response_reg"/>
    <property type="match status" value="1"/>
</dbReference>
<dbReference type="PANTHER" id="PTHR43214:SF41">
    <property type="entry name" value="NITRATE_NITRITE RESPONSE REGULATOR PROTEIN NARP"/>
    <property type="match status" value="1"/>
</dbReference>
<dbReference type="InterPro" id="IPR011006">
    <property type="entry name" value="CheY-like_superfamily"/>
</dbReference>
<dbReference type="SUPFAM" id="SSF46894">
    <property type="entry name" value="C-terminal effector domain of the bipartite response regulators"/>
    <property type="match status" value="1"/>
</dbReference>
<dbReference type="PRINTS" id="PR00038">
    <property type="entry name" value="HTHLUXR"/>
</dbReference>
<keyword evidence="9" id="KW-1185">Reference proteome</keyword>
<dbReference type="InterPro" id="IPR039420">
    <property type="entry name" value="WalR-like"/>
</dbReference>
<dbReference type="SUPFAM" id="SSF52172">
    <property type="entry name" value="CheY-like"/>
    <property type="match status" value="1"/>
</dbReference>
<evidence type="ECO:0000256" key="1">
    <source>
        <dbReference type="ARBA" id="ARBA00022553"/>
    </source>
</evidence>
<dbReference type="Proteomes" id="UP000184603">
    <property type="component" value="Unassembled WGS sequence"/>
</dbReference>
<dbReference type="PROSITE" id="PS50110">
    <property type="entry name" value="RESPONSE_REGULATORY"/>
    <property type="match status" value="1"/>
</dbReference>
<dbReference type="GO" id="GO:0006355">
    <property type="term" value="P:regulation of DNA-templated transcription"/>
    <property type="evidence" value="ECO:0007669"/>
    <property type="project" value="InterPro"/>
</dbReference>
<evidence type="ECO:0000256" key="5">
    <source>
        <dbReference type="PROSITE-ProRule" id="PRU00169"/>
    </source>
</evidence>
<reference evidence="8 9" key="1">
    <citation type="submission" date="2016-12" db="EMBL/GenBank/DDBJ databases">
        <authorList>
            <person name="Song W.-J."/>
            <person name="Kurnit D.M."/>
        </authorList>
    </citation>
    <scope>NUCLEOTIDE SEQUENCE [LARGE SCALE GENOMIC DNA]</scope>
    <source>
        <strain evidence="8 9">DSM 18488</strain>
    </source>
</reference>
<dbReference type="InterPro" id="IPR001789">
    <property type="entry name" value="Sig_transdc_resp-reg_receiver"/>
</dbReference>
<dbReference type="SMART" id="SM00448">
    <property type="entry name" value="REC"/>
    <property type="match status" value="1"/>
</dbReference>
<dbReference type="RefSeq" id="WP_073612655.1">
    <property type="nucleotide sequence ID" value="NZ_FRFE01000005.1"/>
</dbReference>
<dbReference type="GO" id="GO:0000160">
    <property type="term" value="P:phosphorelay signal transduction system"/>
    <property type="evidence" value="ECO:0007669"/>
    <property type="project" value="InterPro"/>
</dbReference>
<dbReference type="EMBL" id="FRFE01000005">
    <property type="protein sequence ID" value="SHO46132.1"/>
    <property type="molecule type" value="Genomic_DNA"/>
</dbReference>
<gene>
    <name evidence="8" type="ORF">SAMN02745220_01311</name>
</gene>
<dbReference type="CDD" id="cd17535">
    <property type="entry name" value="REC_NarL-like"/>
    <property type="match status" value="1"/>
</dbReference>
<organism evidence="8 9">
    <name type="scientific">Desulfopila aestuarii DSM 18488</name>
    <dbReference type="NCBI Taxonomy" id="1121416"/>
    <lineage>
        <taxon>Bacteria</taxon>
        <taxon>Pseudomonadati</taxon>
        <taxon>Thermodesulfobacteriota</taxon>
        <taxon>Desulfobulbia</taxon>
        <taxon>Desulfobulbales</taxon>
        <taxon>Desulfocapsaceae</taxon>
        <taxon>Desulfopila</taxon>
    </lineage>
</organism>
<dbReference type="Pfam" id="PF00196">
    <property type="entry name" value="GerE"/>
    <property type="match status" value="1"/>
</dbReference>
<dbReference type="STRING" id="1121416.SAMN02745220_01311"/>
<feature type="domain" description="Response regulatory" evidence="7">
    <location>
        <begin position="8"/>
        <end position="124"/>
    </location>
</feature>
<evidence type="ECO:0000259" key="6">
    <source>
        <dbReference type="PROSITE" id="PS50043"/>
    </source>
</evidence>
<keyword evidence="1 5" id="KW-0597">Phosphoprotein</keyword>
<dbReference type="AlphaFoldDB" id="A0A1M7Y2H1"/>
<feature type="modified residue" description="4-aspartylphosphate" evidence="5">
    <location>
        <position position="59"/>
    </location>
</feature>
<dbReference type="SMART" id="SM00421">
    <property type="entry name" value="HTH_LUXR"/>
    <property type="match status" value="1"/>
</dbReference>
<name>A0A1M7Y2H1_9BACT</name>
<protein>
    <submittedName>
        <fullName evidence="8">Two component transcriptional regulator, LuxR family</fullName>
    </submittedName>
</protein>
<dbReference type="InterPro" id="IPR000792">
    <property type="entry name" value="Tscrpt_reg_LuxR_C"/>
</dbReference>
<keyword evidence="2" id="KW-0805">Transcription regulation</keyword>
<dbReference type="PROSITE" id="PS50043">
    <property type="entry name" value="HTH_LUXR_2"/>
    <property type="match status" value="1"/>
</dbReference>
<dbReference type="PANTHER" id="PTHR43214">
    <property type="entry name" value="TWO-COMPONENT RESPONSE REGULATOR"/>
    <property type="match status" value="1"/>
</dbReference>
<proteinExistence type="predicted"/>
<evidence type="ECO:0000313" key="9">
    <source>
        <dbReference type="Proteomes" id="UP000184603"/>
    </source>
</evidence>
<dbReference type="PROSITE" id="PS00622">
    <property type="entry name" value="HTH_LUXR_1"/>
    <property type="match status" value="1"/>
</dbReference>
<dbReference type="CDD" id="cd06170">
    <property type="entry name" value="LuxR_C_like"/>
    <property type="match status" value="1"/>
</dbReference>
<evidence type="ECO:0000256" key="3">
    <source>
        <dbReference type="ARBA" id="ARBA00023125"/>
    </source>
</evidence>
<evidence type="ECO:0000313" key="8">
    <source>
        <dbReference type="EMBL" id="SHO46132.1"/>
    </source>
</evidence>
<dbReference type="InterPro" id="IPR016032">
    <property type="entry name" value="Sig_transdc_resp-reg_C-effctor"/>
</dbReference>
<evidence type="ECO:0000259" key="7">
    <source>
        <dbReference type="PROSITE" id="PS50110"/>
    </source>
</evidence>
<keyword evidence="4" id="KW-0804">Transcription</keyword>
<dbReference type="GO" id="GO:0003677">
    <property type="term" value="F:DNA binding"/>
    <property type="evidence" value="ECO:0007669"/>
    <property type="project" value="UniProtKB-KW"/>
</dbReference>
<accession>A0A1M7Y2H1</accession>
<keyword evidence="3" id="KW-0238">DNA-binding</keyword>
<dbReference type="InterPro" id="IPR058245">
    <property type="entry name" value="NreC/VraR/RcsB-like_REC"/>
</dbReference>